<dbReference type="STRING" id="1445510.YC6258_04701"/>
<dbReference type="KEGG" id="gsn:YC6258_04701"/>
<dbReference type="RefSeq" id="WP_044618671.1">
    <property type="nucleotide sequence ID" value="NZ_CP007142.1"/>
</dbReference>
<dbReference type="Pfam" id="PF07433">
    <property type="entry name" value="DUF1513"/>
    <property type="match status" value="1"/>
</dbReference>
<proteinExistence type="predicted"/>
<dbReference type="InterPro" id="IPR015943">
    <property type="entry name" value="WD40/YVTN_repeat-like_dom_sf"/>
</dbReference>
<evidence type="ECO:0000313" key="2">
    <source>
        <dbReference type="Proteomes" id="UP000032266"/>
    </source>
</evidence>
<evidence type="ECO:0000313" key="1">
    <source>
        <dbReference type="EMBL" id="AJQ96733.1"/>
    </source>
</evidence>
<sequence length="356" mass="39270">MAINRRDFIKVAALAGLSWHTLATDMSGDQQKRVLGVIKTADGQWSAVCFDLTAGRVIYRIPLPGRAHGSASVAHEVAALVARRPGAFVIVFEPDTGRVIHRLKAPQGHVFNGHVVFTDHAMHVSGEKLGSSDGVLFHYERKSWSLRDVVPLNGLGPHEILLHSPDYLVAGIGGLRTAGREVLNQNTMQPSLLCVHPVTGKEHWRLAPVDHLLSTRHLTLTDNGHAVIAMQYQSDIPQTLPLLAITDRPVDQQPQQLLPFEASDLDWMNFKNYIGSVASCGHQIVASSPRGHRVGVWDASSRAFQYSDYIQDVCPLASDGQRWWAGSGVGLIRADDQTASRQTGLRWDNHWSFIQF</sequence>
<organism evidence="1 2">
    <name type="scientific">Gynuella sunshinyii YC6258</name>
    <dbReference type="NCBI Taxonomy" id="1445510"/>
    <lineage>
        <taxon>Bacteria</taxon>
        <taxon>Pseudomonadati</taxon>
        <taxon>Pseudomonadota</taxon>
        <taxon>Gammaproteobacteria</taxon>
        <taxon>Oceanospirillales</taxon>
        <taxon>Saccharospirillaceae</taxon>
        <taxon>Gynuella</taxon>
    </lineage>
</organism>
<dbReference type="InterPro" id="IPR008311">
    <property type="entry name" value="UCP028101"/>
</dbReference>
<dbReference type="HOGENOM" id="CLU_047398_0_0_6"/>
<accession>A0A0C5VTW8</accession>
<keyword evidence="2" id="KW-1185">Reference proteome</keyword>
<dbReference type="OrthoDB" id="5624218at2"/>
<name>A0A0C5VTW8_9GAMM</name>
<evidence type="ECO:0008006" key="3">
    <source>
        <dbReference type="Google" id="ProtNLM"/>
    </source>
</evidence>
<dbReference type="Gene3D" id="2.130.10.10">
    <property type="entry name" value="YVTN repeat-like/Quinoprotein amine dehydrogenase"/>
    <property type="match status" value="1"/>
</dbReference>
<dbReference type="AlphaFoldDB" id="A0A0C5VTW8"/>
<dbReference type="Proteomes" id="UP000032266">
    <property type="component" value="Chromosome"/>
</dbReference>
<protein>
    <recommendedName>
        <fullName evidence="3">DUF1513 domain-containing protein</fullName>
    </recommendedName>
</protein>
<dbReference type="InterPro" id="IPR011047">
    <property type="entry name" value="Quinoprotein_ADH-like_sf"/>
</dbReference>
<gene>
    <name evidence="1" type="ORF">YC6258_04701</name>
</gene>
<reference evidence="1 2" key="1">
    <citation type="submission" date="2014-01" db="EMBL/GenBank/DDBJ databases">
        <title>Full genme sequencing of cellulolytic bacterium Gynuella sunshinyii YC6258T gen. nov., sp. nov.</title>
        <authorList>
            <person name="Khan H."/>
            <person name="Chung E.J."/>
            <person name="Chung Y.R."/>
        </authorList>
    </citation>
    <scope>NUCLEOTIDE SEQUENCE [LARGE SCALE GENOMIC DNA]</scope>
    <source>
        <strain evidence="1 2">YC6258</strain>
    </source>
</reference>
<dbReference type="EMBL" id="CP007142">
    <property type="protein sequence ID" value="AJQ96733.1"/>
    <property type="molecule type" value="Genomic_DNA"/>
</dbReference>
<dbReference type="SUPFAM" id="SSF50998">
    <property type="entry name" value="Quinoprotein alcohol dehydrogenase-like"/>
    <property type="match status" value="1"/>
</dbReference>